<keyword evidence="4 7" id="KW-0812">Transmembrane</keyword>
<dbReference type="Pfam" id="PF19053">
    <property type="entry name" value="EccD"/>
    <property type="match status" value="1"/>
</dbReference>
<feature type="transmembrane region" description="Helical" evidence="7">
    <location>
        <begin position="418"/>
        <end position="438"/>
    </location>
</feature>
<proteinExistence type="inferred from homology"/>
<feature type="transmembrane region" description="Helical" evidence="7">
    <location>
        <begin position="379"/>
        <end position="398"/>
    </location>
</feature>
<dbReference type="InterPro" id="IPR006707">
    <property type="entry name" value="T7SS_EccD"/>
</dbReference>
<dbReference type="Pfam" id="PF08817">
    <property type="entry name" value="YukD"/>
    <property type="match status" value="1"/>
</dbReference>
<feature type="transmembrane region" description="Helical" evidence="7">
    <location>
        <begin position="167"/>
        <end position="185"/>
    </location>
</feature>
<keyword evidence="5 7" id="KW-1133">Transmembrane helix</keyword>
<evidence type="ECO:0000256" key="7">
    <source>
        <dbReference type="SAM" id="Phobius"/>
    </source>
</evidence>
<name>A0ABW4Q8Q8_9MICC</name>
<dbReference type="RefSeq" id="WP_343879027.1">
    <property type="nucleotide sequence ID" value="NZ_BAAAIJ010000032.1"/>
</dbReference>
<feature type="transmembrane region" description="Helical" evidence="7">
    <location>
        <begin position="219"/>
        <end position="240"/>
    </location>
</feature>
<sequence length="442" mass="44951">MSHAFTRVTLVGAQRHIDLLLPSHQPVGALMPQVLELLEDAPQRDVAVKQLVTPDGTALDAAASLSQSAVTDGTALLLCSESDVPPAAVVYDVTDLVVDQTEEVTGRWTIRFRDITAGAFAALGLWAGVAILLGSFAPGSAWWILISGGLLLTGLGAALGRPPRKSALGPALLVAGWVLGLAGILEYGSGLAITGLLVAALSIANLLGLGAVSARPRALFAGAATLGAATGIWGAAALVGDDPAPAAALAGIASVLLLGLLPALALSASGLSTLDDQRAKGGTLRRTAALSAVNAAHRSLSLATVFTAASIALALAWLGTDTQTQVWTLPLLLALTLATFLRARSFPLALERIALYLASLVGLAALAVGSLRFLPESPWLVGLAALAVAAVALIVLTFTPADHTAARFRQLANRAESLAILATIPLAAGLFGIFAQLLESFS</sequence>
<comment type="subcellular location">
    <subcellularLocation>
        <location evidence="1">Cell membrane</location>
        <topology evidence="1">Multi-pass membrane protein</topology>
    </subcellularLocation>
</comment>
<accession>A0ABW4Q8Q8</accession>
<feature type="transmembrane region" description="Helical" evidence="7">
    <location>
        <begin position="324"/>
        <end position="341"/>
    </location>
</feature>
<feature type="transmembrane region" description="Helical" evidence="7">
    <location>
        <begin position="295"/>
        <end position="318"/>
    </location>
</feature>
<dbReference type="Proteomes" id="UP001597307">
    <property type="component" value="Unassembled WGS sequence"/>
</dbReference>
<feature type="transmembrane region" description="Helical" evidence="7">
    <location>
        <begin position="115"/>
        <end position="136"/>
    </location>
</feature>
<evidence type="ECO:0000256" key="5">
    <source>
        <dbReference type="ARBA" id="ARBA00022989"/>
    </source>
</evidence>
<feature type="domain" description="EccD-like transmembrane" evidence="8">
    <location>
        <begin position="118"/>
        <end position="437"/>
    </location>
</feature>
<dbReference type="Gene3D" id="3.10.20.90">
    <property type="entry name" value="Phosphatidylinositol 3-kinase Catalytic Subunit, Chain A, domain 1"/>
    <property type="match status" value="1"/>
</dbReference>
<keyword evidence="10" id="KW-1185">Reference proteome</keyword>
<organism evidence="9 10">
    <name type="scientific">Arthrobacter flavus</name>
    <dbReference type="NCBI Taxonomy" id="95172"/>
    <lineage>
        <taxon>Bacteria</taxon>
        <taxon>Bacillati</taxon>
        <taxon>Actinomycetota</taxon>
        <taxon>Actinomycetes</taxon>
        <taxon>Micrococcales</taxon>
        <taxon>Micrococcaceae</taxon>
        <taxon>Arthrobacter</taxon>
    </lineage>
</organism>
<keyword evidence="6 7" id="KW-0472">Membrane</keyword>
<evidence type="ECO:0000256" key="1">
    <source>
        <dbReference type="ARBA" id="ARBA00004651"/>
    </source>
</evidence>
<reference evidence="10" key="1">
    <citation type="journal article" date="2019" name="Int. J. Syst. Evol. Microbiol.">
        <title>The Global Catalogue of Microorganisms (GCM) 10K type strain sequencing project: providing services to taxonomists for standard genome sequencing and annotation.</title>
        <authorList>
            <consortium name="The Broad Institute Genomics Platform"/>
            <consortium name="The Broad Institute Genome Sequencing Center for Infectious Disease"/>
            <person name="Wu L."/>
            <person name="Ma J."/>
        </authorList>
    </citation>
    <scope>NUCLEOTIDE SEQUENCE [LARGE SCALE GENOMIC DNA]</scope>
    <source>
        <strain evidence="10">JCM 11496</strain>
    </source>
</reference>
<evidence type="ECO:0000256" key="6">
    <source>
        <dbReference type="ARBA" id="ARBA00023136"/>
    </source>
</evidence>
<evidence type="ECO:0000259" key="8">
    <source>
        <dbReference type="Pfam" id="PF19053"/>
    </source>
</evidence>
<evidence type="ECO:0000256" key="3">
    <source>
        <dbReference type="ARBA" id="ARBA00022475"/>
    </source>
</evidence>
<dbReference type="NCBIfam" id="TIGR03920">
    <property type="entry name" value="T7SS_EccD"/>
    <property type="match status" value="1"/>
</dbReference>
<feature type="transmembrane region" description="Helical" evidence="7">
    <location>
        <begin position="246"/>
        <end position="274"/>
    </location>
</feature>
<dbReference type="InterPro" id="IPR024962">
    <property type="entry name" value="YukD-like"/>
</dbReference>
<keyword evidence="3" id="KW-1003">Cell membrane</keyword>
<feature type="transmembrane region" description="Helical" evidence="7">
    <location>
        <begin position="353"/>
        <end position="373"/>
    </location>
</feature>
<gene>
    <name evidence="9" type="primary">eccD</name>
    <name evidence="9" type="ORF">ACFSFX_10765</name>
</gene>
<comment type="similarity">
    <text evidence="2">Belongs to the EccD/Snm4 family.</text>
</comment>
<protein>
    <submittedName>
        <fullName evidence="9">Type VII secretion integral membrane protein EccD</fullName>
    </submittedName>
</protein>
<dbReference type="InterPro" id="IPR044049">
    <property type="entry name" value="EccD_transm"/>
</dbReference>
<feature type="transmembrane region" description="Helical" evidence="7">
    <location>
        <begin position="191"/>
        <end position="212"/>
    </location>
</feature>
<dbReference type="EMBL" id="JBHUGA010000040">
    <property type="protein sequence ID" value="MFD1847077.1"/>
    <property type="molecule type" value="Genomic_DNA"/>
</dbReference>
<comment type="caution">
    <text evidence="9">The sequence shown here is derived from an EMBL/GenBank/DDBJ whole genome shotgun (WGS) entry which is preliminary data.</text>
</comment>
<evidence type="ECO:0000313" key="9">
    <source>
        <dbReference type="EMBL" id="MFD1847077.1"/>
    </source>
</evidence>
<feature type="transmembrane region" description="Helical" evidence="7">
    <location>
        <begin position="142"/>
        <end position="160"/>
    </location>
</feature>
<evidence type="ECO:0000256" key="4">
    <source>
        <dbReference type="ARBA" id="ARBA00022692"/>
    </source>
</evidence>
<evidence type="ECO:0000313" key="10">
    <source>
        <dbReference type="Proteomes" id="UP001597307"/>
    </source>
</evidence>
<evidence type="ECO:0000256" key="2">
    <source>
        <dbReference type="ARBA" id="ARBA00006162"/>
    </source>
</evidence>